<dbReference type="InterPro" id="IPR002859">
    <property type="entry name" value="PKD/REJ-like"/>
</dbReference>
<reference evidence="6" key="1">
    <citation type="submission" date="2020-11" db="EMBL/GenBank/DDBJ databases">
        <authorList>
            <person name="Tran Van P."/>
        </authorList>
    </citation>
    <scope>NUCLEOTIDE SEQUENCE</scope>
</reference>
<dbReference type="SMART" id="SM00303">
    <property type="entry name" value="GPS"/>
    <property type="match status" value="1"/>
</dbReference>
<evidence type="ECO:0000313" key="6">
    <source>
        <dbReference type="EMBL" id="CAD7229854.1"/>
    </source>
</evidence>
<evidence type="ECO:0000259" key="5">
    <source>
        <dbReference type="Pfam" id="PF02010"/>
    </source>
</evidence>
<gene>
    <name evidence="6" type="ORF">CTOB1V02_LOCUS7719</name>
</gene>
<protein>
    <recommendedName>
        <fullName evidence="5">PKD/REJ-like domain-containing protein</fullName>
    </recommendedName>
</protein>
<keyword evidence="2" id="KW-0812">Transmembrane</keyword>
<dbReference type="EMBL" id="OB662323">
    <property type="protein sequence ID" value="CAD7229854.1"/>
    <property type="molecule type" value="Genomic_DNA"/>
</dbReference>
<dbReference type="InterPro" id="IPR046338">
    <property type="entry name" value="GAIN_dom_sf"/>
</dbReference>
<feature type="domain" description="PKD/REJ-like" evidence="5">
    <location>
        <begin position="273"/>
        <end position="503"/>
    </location>
</feature>
<evidence type="ECO:0000256" key="2">
    <source>
        <dbReference type="ARBA" id="ARBA00022692"/>
    </source>
</evidence>
<sequence length="1462" mass="163355">MSVVPPPLTISLSITATVASAARELSIPVFPSLQRNMTKCFCTIRLRDVGFHFAESISYLASRRLTFSAEIEIACPEWNEHAEPVNVRWELFSVSREHRYPFRNQTNLLDSLSSGYATNPLRNTIWFEPNALELGYFCLCAKASVAKYTFIAMGYFQIVPVPLHLSVFTRVLQVGVGQSSPIVIPFSTHGRVPTGQILRGFGEETRRPCAAESIVVTCRHSKRPKLCTNRSWNFGVQTPSLGWHLPQDEQDPSLGTFYLSVTLTRNDAQSATLPTSEVVVQVLPEMVLSVSITCLLNCPPKVLRDDRMVLRAICHDPNLCTVAKVALKWDVLDEYGIPHHLKQNLGETLEIENLQSSKTYLILLRAVPRLPFPARMSPGSAMMVVRVPLRPPVSSLKNCLVEPRQGVERQIPFHVTCSLGDELRGGEVQEFDLYQWTLKGEGGQRQASLLRHQIQPEFHEVYFLPGEPEDDFEVRLLIQATDKEGKIHEAHIRGIQVFSLTSDLNASYDAVNVAHDRMYQQFNEELDQFQIMKLILEGRSEEAVNRLASLLSMLRGHMGLLDQVSQSIIPGAHDTFVPGCPLGAPEGCRQRELLQRHERRKWREELARLINLIPTEAIAIGREVANVLEMLSASTPVEERSWTWLQESMSTISNLKHCVAANTLQPGAVPAKQSSSRELHEHVLASSVRLLAAVQAEPGFEKMAARGVDSGGYLGSAVVPFKADREYYDEVEEESLVVHVPLGSAIEVGQKNQFLLASKKMADSLEKLSESILSYKGSGHKATDPVKCSEVQMKAQAEPGFEKMAARGVDSGGYLGSAVVPFKADREYYDEVEEDSLVVHVPLGSAIEMGRKDQFLLASKKMADSLEKLSESILSYKGSGHKATDPVKCSEVQMKAQALRLEELDSASYQMEKSSLTLPWSVLEDHLSMEQENLDNRRKTEEEDVDVTVVEFATTPFWAAKSVVTTPVAYVSVVLPQQSLEQMEPKMRSPVIIQLSRASSLLEKQQKGKSSVSHVTLSVPLSRDLSKVPPTAVVFVDAASDIAVSISLSKSSKSMLSGLSALVICPVLELRPKTSEMCLRGGTRVEFDVLELVKTSSSDVSQRTDVLIALEKRNHRWLDELWLSVEDMGRQRPRENGERLSRYFIGFVVDPQDLQGLHDIPMGADSVHVDVSISTEKCMWWNDTKQDWEGSGCELVNVSHSTMTCACRHLSFFGAHVLVQPVFVDPWTDFHLLADLDKNIMMLIALLVLMSVASMIFPCAFYLDHKDLEKEVRAKSNWLFLIDEWISITLSPTNSLVHIAFPISNEKQRALKYTVPYFTLHKLRSGHQWISIFTRRNDGGPVSRCEKLAQVVIGTVLSMLTSLMFFGVPAPDDPGFQFEVGSLTIFSLRSFVKSAEVLAIVLPITLFQGYLFNRSTSAEKVRTGAETLSRHNQTTYLIIESGHVQIWCPDIRHDQMVSRDTM</sequence>
<evidence type="ECO:0000256" key="4">
    <source>
        <dbReference type="ARBA" id="ARBA00023136"/>
    </source>
</evidence>
<dbReference type="GO" id="GO:0016020">
    <property type="term" value="C:membrane"/>
    <property type="evidence" value="ECO:0007669"/>
    <property type="project" value="UniProtKB-SubCell"/>
</dbReference>
<dbReference type="InterPro" id="IPR000203">
    <property type="entry name" value="GPS"/>
</dbReference>
<organism evidence="6">
    <name type="scientific">Cyprideis torosa</name>
    <dbReference type="NCBI Taxonomy" id="163714"/>
    <lineage>
        <taxon>Eukaryota</taxon>
        <taxon>Metazoa</taxon>
        <taxon>Ecdysozoa</taxon>
        <taxon>Arthropoda</taxon>
        <taxon>Crustacea</taxon>
        <taxon>Oligostraca</taxon>
        <taxon>Ostracoda</taxon>
        <taxon>Podocopa</taxon>
        <taxon>Podocopida</taxon>
        <taxon>Cytherocopina</taxon>
        <taxon>Cytheroidea</taxon>
        <taxon>Cytherideidae</taxon>
        <taxon>Cyprideis</taxon>
    </lineage>
</organism>
<comment type="subcellular location">
    <subcellularLocation>
        <location evidence="1">Membrane</location>
    </subcellularLocation>
</comment>
<keyword evidence="4" id="KW-0472">Membrane</keyword>
<dbReference type="PANTHER" id="PTHR10877:SF183">
    <property type="entry name" value="AT14535P-RELATED"/>
    <property type="match status" value="1"/>
</dbReference>
<dbReference type="Gene3D" id="2.60.220.50">
    <property type="match status" value="1"/>
</dbReference>
<name>A0A7R8ZSA9_9CRUS</name>
<dbReference type="InterPro" id="IPR051223">
    <property type="entry name" value="Polycystin"/>
</dbReference>
<evidence type="ECO:0000256" key="1">
    <source>
        <dbReference type="ARBA" id="ARBA00004370"/>
    </source>
</evidence>
<dbReference type="Pfam" id="PF02010">
    <property type="entry name" value="REJ"/>
    <property type="match status" value="1"/>
</dbReference>
<evidence type="ECO:0000256" key="3">
    <source>
        <dbReference type="ARBA" id="ARBA00022989"/>
    </source>
</evidence>
<dbReference type="Pfam" id="PF01825">
    <property type="entry name" value="GPS"/>
    <property type="match status" value="1"/>
</dbReference>
<keyword evidence="3" id="KW-1133">Transmembrane helix</keyword>
<proteinExistence type="predicted"/>
<dbReference type="PANTHER" id="PTHR10877">
    <property type="entry name" value="POLYCYSTIN FAMILY MEMBER"/>
    <property type="match status" value="1"/>
</dbReference>
<accession>A0A7R8ZSA9</accession>